<reference evidence="1" key="2">
    <citation type="submission" date="2014-02" db="EMBL/GenBank/DDBJ databases">
        <title>Complete DNA sequence of /Kuraishia capsulata/ illustrates novel genomic features among budding yeasts (/Saccharomycotina/).</title>
        <authorList>
            <person name="Morales L."/>
            <person name="Noel B."/>
            <person name="Porcel B."/>
            <person name="Marcet-Houben M."/>
            <person name="Hullo M-F."/>
            <person name="Sacerdot C."/>
            <person name="Tekaia F."/>
            <person name="Leh-Louis V."/>
            <person name="Despons L."/>
            <person name="Khanna V."/>
            <person name="Aury J-M."/>
            <person name="Barbe V."/>
            <person name="Couloux A."/>
            <person name="Labadie K."/>
            <person name="Pelletier E."/>
            <person name="Souciet J-L."/>
            <person name="Boekhout T."/>
            <person name="Gabaldon T."/>
            <person name="Wincker P."/>
            <person name="Dujon B."/>
        </authorList>
    </citation>
    <scope>NUCLEOTIDE SEQUENCE</scope>
    <source>
        <strain evidence="1">CBS 1993</strain>
    </source>
</reference>
<sequence>MSFNRRKAKVIISREDEDDFEELGKVSDVTARDTMKGPLREHDMISIEQELDSFDIVIKKPIIPKNNGLKRRIQEERLAQMTEGLSIEAAANALERTDGNEDFNNTNIVDPSVVKELISRKQRTRDLNAAINTEELSSEEEIIRIKDAVQDELESDGLYDVDMDDAFADERLVIGENEESIQQRHFREQIETAIEEAQASDEEHSDAGEWEKNQLGLASSTNHQKSKVKFRRIPKLDEQLTKMRTKLEEAKELHATNVKILERYTLKGHTLNEEEQKIAKRMHDTIVMIKE</sequence>
<evidence type="ECO:0000313" key="2">
    <source>
        <dbReference type="Proteomes" id="UP000019384"/>
    </source>
</evidence>
<keyword evidence="2" id="KW-1185">Reference proteome</keyword>
<dbReference type="GO" id="GO:0000390">
    <property type="term" value="P:spliceosomal complex disassembly"/>
    <property type="evidence" value="ECO:0007669"/>
    <property type="project" value="InterPro"/>
</dbReference>
<organism evidence="1 2">
    <name type="scientific">Kuraishia capsulata CBS 1993</name>
    <dbReference type="NCBI Taxonomy" id="1382522"/>
    <lineage>
        <taxon>Eukaryota</taxon>
        <taxon>Fungi</taxon>
        <taxon>Dikarya</taxon>
        <taxon>Ascomycota</taxon>
        <taxon>Saccharomycotina</taxon>
        <taxon>Pichiomycetes</taxon>
        <taxon>Pichiales</taxon>
        <taxon>Pichiaceae</taxon>
        <taxon>Kuraishia</taxon>
    </lineage>
</organism>
<dbReference type="GO" id="GO:0071008">
    <property type="term" value="C:U2-type post-mRNA release spliceosomal complex"/>
    <property type="evidence" value="ECO:0007669"/>
    <property type="project" value="InterPro"/>
</dbReference>
<dbReference type="AlphaFoldDB" id="W6MFI8"/>
<dbReference type="RefSeq" id="XP_022456596.1">
    <property type="nucleotide sequence ID" value="XM_022605093.1"/>
</dbReference>
<proteinExistence type="predicted"/>
<reference evidence="1" key="1">
    <citation type="submission" date="2013-12" db="EMBL/GenBank/DDBJ databases">
        <authorList>
            <person name="Genoscope - CEA"/>
        </authorList>
    </citation>
    <scope>NUCLEOTIDE SEQUENCE</scope>
    <source>
        <strain evidence="1">CBS 1993</strain>
    </source>
</reference>
<evidence type="ECO:0000313" key="1">
    <source>
        <dbReference type="EMBL" id="CDK24579.1"/>
    </source>
</evidence>
<dbReference type="GeneID" id="34517984"/>
<dbReference type="Pfam" id="PF15458">
    <property type="entry name" value="NTR2"/>
    <property type="match status" value="1"/>
</dbReference>
<dbReference type="Proteomes" id="UP000019384">
    <property type="component" value="Unassembled WGS sequence"/>
</dbReference>
<gene>
    <name evidence="1" type="ORF">KUCA_T00000545001</name>
</gene>
<protein>
    <submittedName>
        <fullName evidence="1">Uncharacterized protein</fullName>
    </submittedName>
</protein>
<dbReference type="EMBL" id="HG793125">
    <property type="protein sequence ID" value="CDK24579.1"/>
    <property type="molecule type" value="Genomic_DNA"/>
</dbReference>
<accession>W6MFI8</accession>
<name>W6MFI8_9ASCO</name>
<dbReference type="InterPro" id="IPR028211">
    <property type="entry name" value="Ntr2"/>
</dbReference>
<dbReference type="HOGENOM" id="CLU_956658_0_0_1"/>